<dbReference type="Proteomes" id="UP000290218">
    <property type="component" value="Unassembled WGS sequence"/>
</dbReference>
<proteinExistence type="predicted"/>
<dbReference type="AlphaFoldDB" id="A0A4Q1C6Y7"/>
<evidence type="ECO:0000313" key="3">
    <source>
        <dbReference type="EMBL" id="RXK54657.1"/>
    </source>
</evidence>
<dbReference type="InterPro" id="IPR013424">
    <property type="entry name" value="Ice-binding_C"/>
</dbReference>
<feature type="signal peptide" evidence="1">
    <location>
        <begin position="1"/>
        <end position="23"/>
    </location>
</feature>
<feature type="chain" id="PRO_5020772957" evidence="1">
    <location>
        <begin position="24"/>
        <end position="341"/>
    </location>
</feature>
<evidence type="ECO:0000256" key="1">
    <source>
        <dbReference type="SAM" id="SignalP"/>
    </source>
</evidence>
<evidence type="ECO:0000313" key="4">
    <source>
        <dbReference type="Proteomes" id="UP000290218"/>
    </source>
</evidence>
<dbReference type="Pfam" id="PF07589">
    <property type="entry name" value="PEP-CTERM"/>
    <property type="match status" value="1"/>
</dbReference>
<reference evidence="3 4" key="1">
    <citation type="submission" date="2019-01" db="EMBL/GenBank/DDBJ databases">
        <title>Lacunisphaera sp. strain TWA-58.</title>
        <authorList>
            <person name="Chen W.-M."/>
        </authorList>
    </citation>
    <scope>NUCLEOTIDE SEQUENCE [LARGE SCALE GENOMIC DNA]</scope>
    <source>
        <strain evidence="3 4">TWA-58</strain>
    </source>
</reference>
<accession>A0A4Q1C6Y7</accession>
<keyword evidence="4" id="KW-1185">Reference proteome</keyword>
<organism evidence="3 4">
    <name type="scientific">Oleiharenicola lentus</name>
    <dbReference type="NCBI Taxonomy" id="2508720"/>
    <lineage>
        <taxon>Bacteria</taxon>
        <taxon>Pseudomonadati</taxon>
        <taxon>Verrucomicrobiota</taxon>
        <taxon>Opitutia</taxon>
        <taxon>Opitutales</taxon>
        <taxon>Opitutaceae</taxon>
        <taxon>Oleiharenicola</taxon>
    </lineage>
</organism>
<protein>
    <submittedName>
        <fullName evidence="3">PEP-CTERM sorting domain-containing protein</fullName>
    </submittedName>
</protein>
<dbReference type="RefSeq" id="WP_129046021.1">
    <property type="nucleotide sequence ID" value="NZ_SDHX01000001.1"/>
</dbReference>
<dbReference type="NCBIfam" id="TIGR02595">
    <property type="entry name" value="PEP_CTERM"/>
    <property type="match status" value="1"/>
</dbReference>
<feature type="domain" description="Ice-binding protein C-terminal" evidence="2">
    <location>
        <begin position="311"/>
        <end position="334"/>
    </location>
</feature>
<gene>
    <name evidence="3" type="ORF">ESB00_01815</name>
</gene>
<name>A0A4Q1C6Y7_9BACT</name>
<dbReference type="EMBL" id="SDHX01000001">
    <property type="protein sequence ID" value="RXK54657.1"/>
    <property type="molecule type" value="Genomic_DNA"/>
</dbReference>
<comment type="caution">
    <text evidence="3">The sequence shown here is derived from an EMBL/GenBank/DDBJ whole genome shotgun (WGS) entry which is preliminary data.</text>
</comment>
<dbReference type="OrthoDB" id="526045at2"/>
<keyword evidence="1" id="KW-0732">Signal</keyword>
<evidence type="ECO:0000259" key="2">
    <source>
        <dbReference type="Pfam" id="PF07589"/>
    </source>
</evidence>
<sequence>MRPTKPILSGALWAFLLAVSASAQITISSITTSSNNQSNQTVNGDTFNRLTQSITSFKDAVGNIYDANTTAGSAYVRRNTTAGNANNSSAWYDQGTTTDFEAPYATSYGSLLLGNNLLRGSDNTFANGTGVSEGNIERLDFLFSSSGLTASLGTSFAVFDRGSVSQHDNVKIAVITGWDSVNNRPTAYGGTLFEVTPAHYGTANLTSDFTYNLFRYDSGDNLGSPYWNNNTETGTQGIGGVAISMADLGIAAGTTIYGYSLMAADVSTGGNMANLVDWTNTSYYSTSTSGSTGAGGIDLSAVNGVLFNRKVPEPSTYGLVFLSATGAFLGWRRRRLSGPAA</sequence>